<dbReference type="Proteomes" id="UP000032336">
    <property type="component" value="Unassembled WGS sequence"/>
</dbReference>
<accession>A0A0D8FUF2</accession>
<dbReference type="GO" id="GO:0006313">
    <property type="term" value="P:DNA transposition"/>
    <property type="evidence" value="ECO:0007669"/>
    <property type="project" value="InterPro"/>
</dbReference>
<keyword evidence="4" id="KW-1185">Reference proteome</keyword>
<proteinExistence type="predicted"/>
<sequence length="412" mass="45245">MKEIADKVGGLDVHRDTVVACTRVREPDGMVTLSKETFNTTRKGLEDLARFLIDAGVSTVVMEATGVYWKPVYYTLEGLFPQLWLCNAQHVKNVPGRKTDLSDAEWLADVAAHGMVRPSFVPPPEIRELRELTRYRKTQVDARAREIQRLEKVLQDAGIKLTSVASAVWSASSREIIEALIAGERDPAVLAQMAKSRMRAKIPQLEEALYGHFGAHHAFVAKQTIDHIDYLDAAIEALTQEICERLVPFESAVALVSSIPGISATTAQVIIAETGGDMSRFPTAEHLCAWAGLAPASYESAGKRRSAGTRHGSPALKRTMIEAARAAARTKGTYASAQYARIARRRGPNKAAVAVANSMLNVVWHLLTNGELYQDLGADYFESHNDPTVQVKRLTKRIEALGFDVTVTERVA</sequence>
<dbReference type="Pfam" id="PF02371">
    <property type="entry name" value="Transposase_20"/>
    <property type="match status" value="1"/>
</dbReference>
<feature type="domain" description="Transposase IS110-like N-terminal" evidence="1">
    <location>
        <begin position="10"/>
        <end position="156"/>
    </location>
</feature>
<dbReference type="InterPro" id="IPR047650">
    <property type="entry name" value="Transpos_IS110"/>
</dbReference>
<comment type="caution">
    <text evidence="3">The sequence shown here is derived from an EMBL/GenBank/DDBJ whole genome shotgun (WGS) entry which is preliminary data.</text>
</comment>
<evidence type="ECO:0000259" key="1">
    <source>
        <dbReference type="Pfam" id="PF01548"/>
    </source>
</evidence>
<dbReference type="RefSeq" id="WP_052565890.1">
    <property type="nucleotide sequence ID" value="NZ_JXUW01000010.1"/>
</dbReference>
<dbReference type="NCBIfam" id="NF033542">
    <property type="entry name" value="transpos_IS110"/>
    <property type="match status" value="1"/>
</dbReference>
<dbReference type="PATRIC" id="fig|1121877.4.peg.1547"/>
<organism evidence="3 4">
    <name type="scientific">Ferrimicrobium acidiphilum DSM 19497</name>
    <dbReference type="NCBI Taxonomy" id="1121877"/>
    <lineage>
        <taxon>Bacteria</taxon>
        <taxon>Bacillati</taxon>
        <taxon>Actinomycetota</taxon>
        <taxon>Acidimicrobiia</taxon>
        <taxon>Acidimicrobiales</taxon>
        <taxon>Acidimicrobiaceae</taxon>
        <taxon>Ferrimicrobium</taxon>
    </lineage>
</organism>
<evidence type="ECO:0000313" key="4">
    <source>
        <dbReference type="Proteomes" id="UP000032336"/>
    </source>
</evidence>
<dbReference type="Pfam" id="PF01548">
    <property type="entry name" value="DEDD_Tnp_IS110"/>
    <property type="match status" value="1"/>
</dbReference>
<gene>
    <name evidence="3" type="ORF">FEAC_14070</name>
</gene>
<dbReference type="InterPro" id="IPR002525">
    <property type="entry name" value="Transp_IS110-like_N"/>
</dbReference>
<dbReference type="EMBL" id="JXUW01000010">
    <property type="protein sequence ID" value="KJE76905.1"/>
    <property type="molecule type" value="Genomic_DNA"/>
</dbReference>
<protein>
    <submittedName>
        <fullName evidence="3">Transposase IS116/IS110/IS902 family protein</fullName>
    </submittedName>
</protein>
<dbReference type="GeneID" id="78372609"/>
<dbReference type="GO" id="GO:0003677">
    <property type="term" value="F:DNA binding"/>
    <property type="evidence" value="ECO:0007669"/>
    <property type="project" value="InterPro"/>
</dbReference>
<evidence type="ECO:0000259" key="2">
    <source>
        <dbReference type="Pfam" id="PF02371"/>
    </source>
</evidence>
<dbReference type="InterPro" id="IPR003346">
    <property type="entry name" value="Transposase_20"/>
</dbReference>
<dbReference type="PANTHER" id="PTHR33055:SF15">
    <property type="entry name" value="TRANSPOSASE-RELATED"/>
    <property type="match status" value="1"/>
</dbReference>
<dbReference type="PANTHER" id="PTHR33055">
    <property type="entry name" value="TRANSPOSASE FOR INSERTION SEQUENCE ELEMENT IS1111A"/>
    <property type="match status" value="1"/>
</dbReference>
<feature type="domain" description="Transposase IS116/IS110/IS902 C-terminal" evidence="2">
    <location>
        <begin position="254"/>
        <end position="339"/>
    </location>
</feature>
<dbReference type="AlphaFoldDB" id="A0A0D8FUF2"/>
<name>A0A0D8FUF2_9ACTN</name>
<dbReference type="eggNOG" id="COG3547">
    <property type="taxonomic scope" value="Bacteria"/>
</dbReference>
<reference evidence="3 4" key="1">
    <citation type="submission" date="2015-01" db="EMBL/GenBank/DDBJ databases">
        <title>Draft genome of the acidophilic iron oxidizer Ferrimicrobium acidiphilum strain T23.</title>
        <authorList>
            <person name="Poehlein A."/>
            <person name="Eisen S."/>
            <person name="Schloemann M."/>
            <person name="Johnson B.D."/>
            <person name="Daniel R."/>
            <person name="Muehling M."/>
        </authorList>
    </citation>
    <scope>NUCLEOTIDE SEQUENCE [LARGE SCALE GENOMIC DNA]</scope>
    <source>
        <strain evidence="3 4">T23</strain>
    </source>
</reference>
<dbReference type="GO" id="GO:0004803">
    <property type="term" value="F:transposase activity"/>
    <property type="evidence" value="ECO:0007669"/>
    <property type="project" value="InterPro"/>
</dbReference>
<evidence type="ECO:0000313" key="3">
    <source>
        <dbReference type="EMBL" id="KJE76905.1"/>
    </source>
</evidence>